<dbReference type="Proteomes" id="UP001163046">
    <property type="component" value="Unassembled WGS sequence"/>
</dbReference>
<dbReference type="GO" id="GO:0005886">
    <property type="term" value="C:plasma membrane"/>
    <property type="evidence" value="ECO:0007669"/>
    <property type="project" value="UniProtKB-SubCell"/>
</dbReference>
<reference evidence="12" key="1">
    <citation type="submission" date="2023-01" db="EMBL/GenBank/DDBJ databases">
        <title>Genome assembly of the deep-sea coral Lophelia pertusa.</title>
        <authorList>
            <person name="Herrera S."/>
            <person name="Cordes E."/>
        </authorList>
    </citation>
    <scope>NUCLEOTIDE SEQUENCE</scope>
    <source>
        <strain evidence="12">USNM1676648</strain>
        <tissue evidence="12">Polyp</tissue>
    </source>
</reference>
<dbReference type="CDD" id="cd00637">
    <property type="entry name" value="7tm_classA_rhodopsin-like"/>
    <property type="match status" value="1"/>
</dbReference>
<keyword evidence="6 10" id="KW-0472">Membrane</keyword>
<feature type="transmembrane region" description="Helical" evidence="10">
    <location>
        <begin position="41"/>
        <end position="63"/>
    </location>
</feature>
<gene>
    <name evidence="12" type="ORF">OS493_017607</name>
</gene>
<dbReference type="PROSITE" id="PS50262">
    <property type="entry name" value="G_PROTEIN_RECEP_F1_2"/>
    <property type="match status" value="1"/>
</dbReference>
<sequence>MTYLNTRIIIKMRRTSKELNSNAINEQAKVFERRERKVVKLVFLVLSVFVICYLPWFVTLILALTCNNCNLKALMYAYCLSGILLYVSPLIHPFLYTWRLPKFKKALLCYLKPRSSLRTGTVTCNSNKRRYNLKQWVRK</sequence>
<dbReference type="AlphaFoldDB" id="A0A9X0CZE8"/>
<keyword evidence="3 10" id="KW-0812">Transmembrane</keyword>
<feature type="domain" description="G-protein coupled receptors family 1 profile" evidence="11">
    <location>
        <begin position="1"/>
        <end position="96"/>
    </location>
</feature>
<proteinExistence type="predicted"/>
<evidence type="ECO:0000256" key="10">
    <source>
        <dbReference type="SAM" id="Phobius"/>
    </source>
</evidence>
<dbReference type="SUPFAM" id="SSF81321">
    <property type="entry name" value="Family A G protein-coupled receptor-like"/>
    <property type="match status" value="1"/>
</dbReference>
<evidence type="ECO:0000256" key="2">
    <source>
        <dbReference type="ARBA" id="ARBA00022475"/>
    </source>
</evidence>
<feature type="transmembrane region" description="Helical" evidence="10">
    <location>
        <begin position="75"/>
        <end position="96"/>
    </location>
</feature>
<keyword evidence="13" id="KW-1185">Reference proteome</keyword>
<dbReference type="GO" id="GO:0004930">
    <property type="term" value="F:G protein-coupled receptor activity"/>
    <property type="evidence" value="ECO:0007669"/>
    <property type="project" value="UniProtKB-KW"/>
</dbReference>
<keyword evidence="4 10" id="KW-1133">Transmembrane helix</keyword>
<dbReference type="EMBL" id="MU826359">
    <property type="protein sequence ID" value="KAJ7379109.1"/>
    <property type="molecule type" value="Genomic_DNA"/>
</dbReference>
<organism evidence="12 13">
    <name type="scientific">Desmophyllum pertusum</name>
    <dbReference type="NCBI Taxonomy" id="174260"/>
    <lineage>
        <taxon>Eukaryota</taxon>
        <taxon>Metazoa</taxon>
        <taxon>Cnidaria</taxon>
        <taxon>Anthozoa</taxon>
        <taxon>Hexacorallia</taxon>
        <taxon>Scleractinia</taxon>
        <taxon>Caryophylliina</taxon>
        <taxon>Caryophylliidae</taxon>
        <taxon>Desmophyllum</taxon>
    </lineage>
</organism>
<accession>A0A9X0CZE8</accession>
<dbReference type="PANTHER" id="PTHR24246">
    <property type="entry name" value="OLFACTORY RECEPTOR AND ADENOSINE RECEPTOR"/>
    <property type="match status" value="1"/>
</dbReference>
<name>A0A9X0CZE8_9CNID</name>
<evidence type="ECO:0000256" key="3">
    <source>
        <dbReference type="ARBA" id="ARBA00022692"/>
    </source>
</evidence>
<keyword evidence="8" id="KW-0325">Glycoprotein</keyword>
<dbReference type="PRINTS" id="PR00237">
    <property type="entry name" value="GPCRRHODOPSN"/>
</dbReference>
<evidence type="ECO:0000259" key="11">
    <source>
        <dbReference type="PROSITE" id="PS50262"/>
    </source>
</evidence>
<evidence type="ECO:0000256" key="5">
    <source>
        <dbReference type="ARBA" id="ARBA00023040"/>
    </source>
</evidence>
<dbReference type="InterPro" id="IPR000276">
    <property type="entry name" value="GPCR_Rhodpsn"/>
</dbReference>
<keyword evidence="2" id="KW-1003">Cell membrane</keyword>
<evidence type="ECO:0000313" key="13">
    <source>
        <dbReference type="Proteomes" id="UP001163046"/>
    </source>
</evidence>
<evidence type="ECO:0000256" key="9">
    <source>
        <dbReference type="ARBA" id="ARBA00023224"/>
    </source>
</evidence>
<evidence type="ECO:0000256" key="8">
    <source>
        <dbReference type="ARBA" id="ARBA00023180"/>
    </source>
</evidence>
<evidence type="ECO:0000313" key="12">
    <source>
        <dbReference type="EMBL" id="KAJ7379109.1"/>
    </source>
</evidence>
<dbReference type="PANTHER" id="PTHR24246:SF27">
    <property type="entry name" value="ADENOSINE RECEPTOR, ISOFORM A"/>
    <property type="match status" value="1"/>
</dbReference>
<comment type="subcellular location">
    <subcellularLocation>
        <location evidence="1">Cell membrane</location>
        <topology evidence="1">Multi-pass membrane protein</topology>
    </subcellularLocation>
</comment>
<keyword evidence="7" id="KW-0675">Receptor</keyword>
<dbReference type="InterPro" id="IPR017452">
    <property type="entry name" value="GPCR_Rhodpsn_7TM"/>
</dbReference>
<protein>
    <recommendedName>
        <fullName evidence="11">G-protein coupled receptors family 1 profile domain-containing protein</fullName>
    </recommendedName>
</protein>
<keyword evidence="5" id="KW-0297">G-protein coupled receptor</keyword>
<keyword evidence="9" id="KW-0807">Transducer</keyword>
<dbReference type="Pfam" id="PF00001">
    <property type="entry name" value="7tm_1"/>
    <property type="match status" value="1"/>
</dbReference>
<evidence type="ECO:0000256" key="1">
    <source>
        <dbReference type="ARBA" id="ARBA00004651"/>
    </source>
</evidence>
<comment type="caution">
    <text evidence="12">The sequence shown here is derived from an EMBL/GenBank/DDBJ whole genome shotgun (WGS) entry which is preliminary data.</text>
</comment>
<dbReference type="Gene3D" id="1.20.1070.10">
    <property type="entry name" value="Rhodopsin 7-helix transmembrane proteins"/>
    <property type="match status" value="1"/>
</dbReference>
<evidence type="ECO:0000256" key="4">
    <source>
        <dbReference type="ARBA" id="ARBA00022989"/>
    </source>
</evidence>
<evidence type="ECO:0000256" key="7">
    <source>
        <dbReference type="ARBA" id="ARBA00023170"/>
    </source>
</evidence>
<evidence type="ECO:0000256" key="6">
    <source>
        <dbReference type="ARBA" id="ARBA00023136"/>
    </source>
</evidence>